<dbReference type="AlphaFoldDB" id="A0A381P119"/>
<evidence type="ECO:0000313" key="2">
    <source>
        <dbReference type="EMBL" id="SUZ60550.1"/>
    </source>
</evidence>
<feature type="compositionally biased region" description="Low complexity" evidence="1">
    <location>
        <begin position="121"/>
        <end position="134"/>
    </location>
</feature>
<feature type="non-terminal residue" evidence="2">
    <location>
        <position position="1"/>
    </location>
</feature>
<feature type="region of interest" description="Disordered" evidence="1">
    <location>
        <begin position="1"/>
        <end position="35"/>
    </location>
</feature>
<feature type="region of interest" description="Disordered" evidence="1">
    <location>
        <begin position="121"/>
        <end position="147"/>
    </location>
</feature>
<name>A0A381P119_9ZZZZ</name>
<dbReference type="EMBL" id="UINC01000751">
    <property type="protein sequence ID" value="SUZ60550.1"/>
    <property type="molecule type" value="Genomic_DNA"/>
</dbReference>
<proteinExistence type="predicted"/>
<protein>
    <submittedName>
        <fullName evidence="2">Uncharacterized protein</fullName>
    </submittedName>
</protein>
<gene>
    <name evidence="2" type="ORF">METZ01_LOCUS13404</name>
</gene>
<evidence type="ECO:0000256" key="1">
    <source>
        <dbReference type="SAM" id="MobiDB-lite"/>
    </source>
</evidence>
<reference evidence="2" key="1">
    <citation type="submission" date="2018-05" db="EMBL/GenBank/DDBJ databases">
        <authorList>
            <person name="Lanie J.A."/>
            <person name="Ng W.-L."/>
            <person name="Kazmierczak K.M."/>
            <person name="Andrzejewski T.M."/>
            <person name="Davidsen T.M."/>
            <person name="Wayne K.J."/>
            <person name="Tettelin H."/>
            <person name="Glass J.I."/>
            <person name="Rusch D."/>
            <person name="Podicherti R."/>
            <person name="Tsui H.-C.T."/>
            <person name="Winkler M.E."/>
        </authorList>
    </citation>
    <scope>NUCLEOTIDE SEQUENCE</scope>
</reference>
<accession>A0A381P119</accession>
<sequence length="261" mass="29522">VKLGDGGQRRPNKRHQGRVKPAIRNPRGQPSESMELESLELRDHRYRAQKALNLLKDDNQVKERNALEAEIAHYQEICLHQHAEEVDGEWRCKDCDLQKTTADPEPEFEEETPSAAEIEAPAAEEATEASATNAKSDAKEPEPEPVFDPKSCKAFAIGLTAFWEAVLSGEFEETDFQYYLEPGAVLDGPLVCTRAPENEPENAGLLMTRAGWQAKKVCLDDGVNPEIYELSFPKEFGYIKTLSHYQPETRRSAKYPWSKKY</sequence>
<organism evidence="2">
    <name type="scientific">marine metagenome</name>
    <dbReference type="NCBI Taxonomy" id="408172"/>
    <lineage>
        <taxon>unclassified sequences</taxon>
        <taxon>metagenomes</taxon>
        <taxon>ecological metagenomes</taxon>
    </lineage>
</organism>